<dbReference type="GO" id="GO:0006338">
    <property type="term" value="P:chromatin remodeling"/>
    <property type="evidence" value="ECO:0007669"/>
    <property type="project" value="TreeGrafter"/>
</dbReference>
<dbReference type="PANTHER" id="PTHR22880:SF225">
    <property type="entry name" value="BROMODOMAIN-CONTAINING PROTEIN BET-1-RELATED"/>
    <property type="match status" value="1"/>
</dbReference>
<evidence type="ECO:0000259" key="5">
    <source>
        <dbReference type="PROSITE" id="PS50097"/>
    </source>
</evidence>
<organism evidence="6 7">
    <name type="scientific">Podospora fimiseda</name>
    <dbReference type="NCBI Taxonomy" id="252190"/>
    <lineage>
        <taxon>Eukaryota</taxon>
        <taxon>Fungi</taxon>
        <taxon>Dikarya</taxon>
        <taxon>Ascomycota</taxon>
        <taxon>Pezizomycotina</taxon>
        <taxon>Sordariomycetes</taxon>
        <taxon>Sordariomycetidae</taxon>
        <taxon>Sordariales</taxon>
        <taxon>Podosporaceae</taxon>
        <taxon>Podospora</taxon>
    </lineage>
</organism>
<protein>
    <submittedName>
        <fullName evidence="6">Homeotic protein female sterile</fullName>
    </submittedName>
</protein>
<gene>
    <name evidence="6" type="ORF">QBC38DRAFT_365733</name>
</gene>
<evidence type="ECO:0000256" key="2">
    <source>
        <dbReference type="PROSITE-ProRule" id="PRU00035"/>
    </source>
</evidence>
<dbReference type="InterPro" id="IPR011333">
    <property type="entry name" value="SKP1/BTB/POZ_sf"/>
</dbReference>
<feature type="domain" description="Bromo" evidence="4">
    <location>
        <begin position="338"/>
        <end position="403"/>
    </location>
</feature>
<dbReference type="Pfam" id="PF00651">
    <property type="entry name" value="BTB"/>
    <property type="match status" value="1"/>
</dbReference>
<dbReference type="GO" id="GO:0005634">
    <property type="term" value="C:nucleus"/>
    <property type="evidence" value="ECO:0007669"/>
    <property type="project" value="TreeGrafter"/>
</dbReference>
<feature type="domain" description="BTB" evidence="5">
    <location>
        <begin position="35"/>
        <end position="103"/>
    </location>
</feature>
<feature type="region of interest" description="Disordered" evidence="3">
    <location>
        <begin position="232"/>
        <end position="297"/>
    </location>
</feature>
<dbReference type="SMART" id="SM00297">
    <property type="entry name" value="BROMO"/>
    <property type="match status" value="1"/>
</dbReference>
<feature type="compositionally biased region" description="Basic and acidic residues" evidence="3">
    <location>
        <begin position="237"/>
        <end position="247"/>
    </location>
</feature>
<dbReference type="Proteomes" id="UP001301958">
    <property type="component" value="Unassembled WGS sequence"/>
</dbReference>
<dbReference type="InterPro" id="IPR000210">
    <property type="entry name" value="BTB/POZ_dom"/>
</dbReference>
<dbReference type="PROSITE" id="PS50097">
    <property type="entry name" value="BTB"/>
    <property type="match status" value="1"/>
</dbReference>
<name>A0AAN7GY38_9PEZI</name>
<evidence type="ECO:0000256" key="1">
    <source>
        <dbReference type="ARBA" id="ARBA00023117"/>
    </source>
</evidence>
<evidence type="ECO:0000313" key="7">
    <source>
        <dbReference type="Proteomes" id="UP001301958"/>
    </source>
</evidence>
<dbReference type="SUPFAM" id="SSF47370">
    <property type="entry name" value="Bromodomain"/>
    <property type="match status" value="1"/>
</dbReference>
<sequence length="433" mass="48050">MEVVEPPKQSPKLEAPKDAPEALPFSWLDPHPIFVIVLVGPEQTPYGIQKDFLCSKSSYYRQYFHENANEDSLENIVHLPDTPIEVFAYCQNFMYTGQVFTSVENLPSYDILIVVWKLGYKLGIDGLCDATLDAMIECRRITDHIPATPLLVQVWKDTPEGSSIRKLLLSWAAEYMRSSESRAEFARSLPQEVLSELVVAMSSLESSPVIHVADGGIPPLSPSATAVPVAVAGHRRSAGDEANDGRPVKKRRGSDGAAAAAATVNGGTHPSAGRKSTGGGKASMPTSKSVHKSGQKRRISAVALNAQQYSTDKKMNFCADLLARMLSGPGFWTRVVGPFKDPVDPQRDGVPDYFDIIKKPMDLSTMKSKMDNKEYQSEDEFLTDMNQIFNNCYTYWKETDPMWAACQKLQKSFEDKYSQMNKWISKMDGDEGN</sequence>
<proteinExistence type="predicted"/>
<dbReference type="PROSITE" id="PS50014">
    <property type="entry name" value="BROMODOMAIN_2"/>
    <property type="match status" value="1"/>
</dbReference>
<dbReference type="GO" id="GO:0000785">
    <property type="term" value="C:chromatin"/>
    <property type="evidence" value="ECO:0007669"/>
    <property type="project" value="TreeGrafter"/>
</dbReference>
<accession>A0AAN7GY38</accession>
<dbReference type="Gene3D" id="3.30.710.10">
    <property type="entry name" value="Potassium Channel Kv1.1, Chain A"/>
    <property type="match status" value="1"/>
</dbReference>
<dbReference type="Gene3D" id="1.20.920.10">
    <property type="entry name" value="Bromodomain-like"/>
    <property type="match status" value="1"/>
</dbReference>
<reference evidence="6" key="1">
    <citation type="journal article" date="2023" name="Mol. Phylogenet. Evol.">
        <title>Genome-scale phylogeny and comparative genomics of the fungal order Sordariales.</title>
        <authorList>
            <person name="Hensen N."/>
            <person name="Bonometti L."/>
            <person name="Westerberg I."/>
            <person name="Brannstrom I.O."/>
            <person name="Guillou S."/>
            <person name="Cros-Aarteil S."/>
            <person name="Calhoun S."/>
            <person name="Haridas S."/>
            <person name="Kuo A."/>
            <person name="Mondo S."/>
            <person name="Pangilinan J."/>
            <person name="Riley R."/>
            <person name="LaButti K."/>
            <person name="Andreopoulos B."/>
            <person name="Lipzen A."/>
            <person name="Chen C."/>
            <person name="Yan M."/>
            <person name="Daum C."/>
            <person name="Ng V."/>
            <person name="Clum A."/>
            <person name="Steindorff A."/>
            <person name="Ohm R.A."/>
            <person name="Martin F."/>
            <person name="Silar P."/>
            <person name="Natvig D.O."/>
            <person name="Lalanne C."/>
            <person name="Gautier V."/>
            <person name="Ament-Velasquez S.L."/>
            <person name="Kruys A."/>
            <person name="Hutchinson M.I."/>
            <person name="Powell A.J."/>
            <person name="Barry K."/>
            <person name="Miller A.N."/>
            <person name="Grigoriev I.V."/>
            <person name="Debuchy R."/>
            <person name="Gladieux P."/>
            <person name="Hiltunen Thoren M."/>
            <person name="Johannesson H."/>
        </authorList>
    </citation>
    <scope>NUCLEOTIDE SEQUENCE</scope>
    <source>
        <strain evidence="6">CBS 990.96</strain>
    </source>
</reference>
<dbReference type="Pfam" id="PF00439">
    <property type="entry name" value="Bromodomain"/>
    <property type="match status" value="1"/>
</dbReference>
<keyword evidence="7" id="KW-1185">Reference proteome</keyword>
<dbReference type="GO" id="GO:0006355">
    <property type="term" value="P:regulation of DNA-templated transcription"/>
    <property type="evidence" value="ECO:0007669"/>
    <property type="project" value="TreeGrafter"/>
</dbReference>
<dbReference type="InterPro" id="IPR050935">
    <property type="entry name" value="Bromo_chromatin_reader"/>
</dbReference>
<comment type="caution">
    <text evidence="6">The sequence shown here is derived from an EMBL/GenBank/DDBJ whole genome shotgun (WGS) entry which is preliminary data.</text>
</comment>
<keyword evidence="1 2" id="KW-0103">Bromodomain</keyword>
<evidence type="ECO:0000259" key="4">
    <source>
        <dbReference type="PROSITE" id="PS50014"/>
    </source>
</evidence>
<reference evidence="6" key="2">
    <citation type="submission" date="2023-05" db="EMBL/GenBank/DDBJ databases">
        <authorList>
            <consortium name="Lawrence Berkeley National Laboratory"/>
            <person name="Steindorff A."/>
            <person name="Hensen N."/>
            <person name="Bonometti L."/>
            <person name="Westerberg I."/>
            <person name="Brannstrom I.O."/>
            <person name="Guillou S."/>
            <person name="Cros-Aarteil S."/>
            <person name="Calhoun S."/>
            <person name="Haridas S."/>
            <person name="Kuo A."/>
            <person name="Mondo S."/>
            <person name="Pangilinan J."/>
            <person name="Riley R."/>
            <person name="Labutti K."/>
            <person name="Andreopoulos B."/>
            <person name="Lipzen A."/>
            <person name="Chen C."/>
            <person name="Yanf M."/>
            <person name="Daum C."/>
            <person name="Ng V."/>
            <person name="Clum A."/>
            <person name="Ohm R."/>
            <person name="Martin F."/>
            <person name="Silar P."/>
            <person name="Natvig D."/>
            <person name="Lalanne C."/>
            <person name="Gautier V."/>
            <person name="Ament-Velasquez S.L."/>
            <person name="Kruys A."/>
            <person name="Hutchinson M.I."/>
            <person name="Powell A.J."/>
            <person name="Barry K."/>
            <person name="Miller A.N."/>
            <person name="Grigoriev I.V."/>
            <person name="Debuchy R."/>
            <person name="Gladieux P."/>
            <person name="Thoren M.H."/>
            <person name="Johannesson H."/>
        </authorList>
    </citation>
    <scope>NUCLEOTIDE SEQUENCE</scope>
    <source>
        <strain evidence="6">CBS 990.96</strain>
    </source>
</reference>
<dbReference type="InterPro" id="IPR001487">
    <property type="entry name" value="Bromodomain"/>
</dbReference>
<dbReference type="AlphaFoldDB" id="A0AAN7GY38"/>
<dbReference type="PANTHER" id="PTHR22880">
    <property type="entry name" value="FALZ-RELATED BROMODOMAIN-CONTAINING PROTEINS"/>
    <property type="match status" value="1"/>
</dbReference>
<dbReference type="EMBL" id="MU865342">
    <property type="protein sequence ID" value="KAK4226803.1"/>
    <property type="molecule type" value="Genomic_DNA"/>
</dbReference>
<dbReference type="PRINTS" id="PR00503">
    <property type="entry name" value="BROMODOMAIN"/>
</dbReference>
<dbReference type="InterPro" id="IPR036427">
    <property type="entry name" value="Bromodomain-like_sf"/>
</dbReference>
<evidence type="ECO:0000313" key="6">
    <source>
        <dbReference type="EMBL" id="KAK4226803.1"/>
    </source>
</evidence>
<evidence type="ECO:0000256" key="3">
    <source>
        <dbReference type="SAM" id="MobiDB-lite"/>
    </source>
</evidence>
<dbReference type="SUPFAM" id="SSF54695">
    <property type="entry name" value="POZ domain"/>
    <property type="match status" value="1"/>
</dbReference>